<dbReference type="PANTHER" id="PTHR23080:SF144">
    <property type="entry name" value="SPINDLE AND KINETOCHORE ASSOCIATED COMPLEX SUBUNIT 3"/>
    <property type="match status" value="1"/>
</dbReference>
<accession>A0A0Q9W393</accession>
<feature type="region of interest" description="Disordered" evidence="1">
    <location>
        <begin position="380"/>
        <end position="399"/>
    </location>
</feature>
<evidence type="ECO:0000256" key="1">
    <source>
        <dbReference type="SAM" id="MobiDB-lite"/>
    </source>
</evidence>
<dbReference type="InParanoid" id="A0A0Q9W393"/>
<sequence>MVFETESNFARLARFDINMKLNRAREMLEQAAAKLSIMKSFGSSARQWHDYQKVAGTTIALGKIPAGAIIKPSMKRASSSATSPAAPLVKTPKYVMQSSSYASASSPSLAWQTSSSPLASIKKESLGAAISSLPPNTIIKATTRQPLSTTNSPLPGHVSALGTGSSSPAAAPAVASAVRQAVFLKRDMPQRTMRSMTLGSIDMASTLHLGVSSAHLPLFKRHICKYANLSHLDCCVTLRKLRLNEPFALLAEFFELSEQDVEQTFKRTLIKLARCLRPLIRWPDAKHYSERLKHMPLAYRANLLHVRSLIECVETEVSETLNFGCDSYKFILCLNTNGVISYVSDAFRGDCDDLQLFEATNFKDIIPKYLTLCAEPGKAVRRSPKTNADDGLTDEEYEAQDDEPKQILSKFDEQRLAGQLANMQTMSVSNGALTSTRAPQLQLPTLRVNEPACRTQMRHTIDTLREFKILDHCALQQTPLLGYLNEMLIVAAALCNLQQQ</sequence>
<protein>
    <submittedName>
        <fullName evidence="2">Uncharacterized protein, isoform B</fullName>
    </submittedName>
</protein>
<evidence type="ECO:0000313" key="2">
    <source>
        <dbReference type="EMBL" id="KRF79577.1"/>
    </source>
</evidence>
<organism evidence="2 3">
    <name type="scientific">Drosophila virilis</name>
    <name type="common">Fruit fly</name>
    <dbReference type="NCBI Taxonomy" id="7244"/>
    <lineage>
        <taxon>Eukaryota</taxon>
        <taxon>Metazoa</taxon>
        <taxon>Ecdysozoa</taxon>
        <taxon>Arthropoda</taxon>
        <taxon>Hexapoda</taxon>
        <taxon>Insecta</taxon>
        <taxon>Pterygota</taxon>
        <taxon>Neoptera</taxon>
        <taxon>Endopterygota</taxon>
        <taxon>Diptera</taxon>
        <taxon>Brachycera</taxon>
        <taxon>Muscomorpha</taxon>
        <taxon>Ephydroidea</taxon>
        <taxon>Drosophilidae</taxon>
        <taxon>Drosophila</taxon>
    </lineage>
</organism>
<dbReference type="OrthoDB" id="7782839at2759"/>
<dbReference type="Proteomes" id="UP000008792">
    <property type="component" value="Unassembled WGS sequence"/>
</dbReference>
<dbReference type="AlphaFoldDB" id="A0A0Q9W393"/>
<proteinExistence type="predicted"/>
<keyword evidence="3" id="KW-1185">Reference proteome</keyword>
<name>A0A0Q9W393_DROVI</name>
<gene>
    <name evidence="2" type="primary">Dvir\GJ20706</name>
    <name evidence="2" type="ORF">Dvir_GJ20706</name>
</gene>
<dbReference type="EMBL" id="CH940648">
    <property type="protein sequence ID" value="KRF79577.1"/>
    <property type="molecule type" value="Genomic_DNA"/>
</dbReference>
<reference evidence="2 3" key="1">
    <citation type="journal article" date="2007" name="Nature">
        <title>Evolution of genes and genomes on the Drosophila phylogeny.</title>
        <authorList>
            <consortium name="Drosophila 12 Genomes Consortium"/>
            <person name="Clark A.G."/>
            <person name="Eisen M.B."/>
            <person name="Smith D.R."/>
            <person name="Bergman C.M."/>
            <person name="Oliver B."/>
            <person name="Markow T.A."/>
            <person name="Kaufman T.C."/>
            <person name="Kellis M."/>
            <person name="Gelbart W."/>
            <person name="Iyer V.N."/>
            <person name="Pollard D.A."/>
            <person name="Sackton T.B."/>
            <person name="Larracuente A.M."/>
            <person name="Singh N.D."/>
            <person name="Abad J.P."/>
            <person name="Abt D.N."/>
            <person name="Adryan B."/>
            <person name="Aguade M."/>
            <person name="Akashi H."/>
            <person name="Anderson W.W."/>
            <person name="Aquadro C.F."/>
            <person name="Ardell D.H."/>
            <person name="Arguello R."/>
            <person name="Artieri C.G."/>
            <person name="Barbash D.A."/>
            <person name="Barker D."/>
            <person name="Barsanti P."/>
            <person name="Batterham P."/>
            <person name="Batzoglou S."/>
            <person name="Begun D."/>
            <person name="Bhutkar A."/>
            <person name="Blanco E."/>
            <person name="Bosak S.A."/>
            <person name="Bradley R.K."/>
            <person name="Brand A.D."/>
            <person name="Brent M.R."/>
            <person name="Brooks A.N."/>
            <person name="Brown R.H."/>
            <person name="Butlin R.K."/>
            <person name="Caggese C."/>
            <person name="Calvi B.R."/>
            <person name="Bernardo de Carvalho A."/>
            <person name="Caspi A."/>
            <person name="Castrezana S."/>
            <person name="Celniker S.E."/>
            <person name="Chang J.L."/>
            <person name="Chapple C."/>
            <person name="Chatterji S."/>
            <person name="Chinwalla A."/>
            <person name="Civetta A."/>
            <person name="Clifton S.W."/>
            <person name="Comeron J.M."/>
            <person name="Costello J.C."/>
            <person name="Coyne J.A."/>
            <person name="Daub J."/>
            <person name="David R.G."/>
            <person name="Delcher A.L."/>
            <person name="Delehaunty K."/>
            <person name="Do C.B."/>
            <person name="Ebling H."/>
            <person name="Edwards K."/>
            <person name="Eickbush T."/>
            <person name="Evans J.D."/>
            <person name="Filipski A."/>
            <person name="Findeiss S."/>
            <person name="Freyhult E."/>
            <person name="Fulton L."/>
            <person name="Fulton R."/>
            <person name="Garcia A.C."/>
            <person name="Gardiner A."/>
            <person name="Garfield D.A."/>
            <person name="Garvin B.E."/>
            <person name="Gibson G."/>
            <person name="Gilbert D."/>
            <person name="Gnerre S."/>
            <person name="Godfrey J."/>
            <person name="Good R."/>
            <person name="Gotea V."/>
            <person name="Gravely B."/>
            <person name="Greenberg A.J."/>
            <person name="Griffiths-Jones S."/>
            <person name="Gross S."/>
            <person name="Guigo R."/>
            <person name="Gustafson E.A."/>
            <person name="Haerty W."/>
            <person name="Hahn M.W."/>
            <person name="Halligan D.L."/>
            <person name="Halpern A.L."/>
            <person name="Halter G.M."/>
            <person name="Han M.V."/>
            <person name="Heger A."/>
            <person name="Hillier L."/>
            <person name="Hinrichs A.S."/>
            <person name="Holmes I."/>
            <person name="Hoskins R.A."/>
            <person name="Hubisz M.J."/>
            <person name="Hultmark D."/>
            <person name="Huntley M.A."/>
            <person name="Jaffe D.B."/>
            <person name="Jagadeeshan S."/>
            <person name="Jeck W.R."/>
            <person name="Johnson J."/>
            <person name="Jones C.D."/>
            <person name="Jordan W.C."/>
            <person name="Karpen G.H."/>
            <person name="Kataoka E."/>
            <person name="Keightley P.D."/>
            <person name="Kheradpour P."/>
            <person name="Kirkness E.F."/>
            <person name="Koerich L.B."/>
            <person name="Kristiansen K."/>
            <person name="Kudrna D."/>
            <person name="Kulathinal R.J."/>
            <person name="Kumar S."/>
            <person name="Kwok R."/>
            <person name="Lander E."/>
            <person name="Langley C.H."/>
            <person name="Lapoint R."/>
            <person name="Lazzaro B.P."/>
            <person name="Lee S.J."/>
            <person name="Levesque L."/>
            <person name="Li R."/>
            <person name="Lin C.F."/>
            <person name="Lin M.F."/>
            <person name="Lindblad-Toh K."/>
            <person name="Llopart A."/>
            <person name="Long M."/>
            <person name="Low L."/>
            <person name="Lozovsky E."/>
            <person name="Lu J."/>
            <person name="Luo M."/>
            <person name="Machado C.A."/>
            <person name="Makalowski W."/>
            <person name="Marzo M."/>
            <person name="Matsuda M."/>
            <person name="Matzkin L."/>
            <person name="McAllister B."/>
            <person name="McBride C.S."/>
            <person name="McKernan B."/>
            <person name="McKernan K."/>
            <person name="Mendez-Lago M."/>
            <person name="Minx P."/>
            <person name="Mollenhauer M.U."/>
            <person name="Montooth K."/>
            <person name="Mount S.M."/>
            <person name="Mu X."/>
            <person name="Myers E."/>
            <person name="Negre B."/>
            <person name="Newfeld S."/>
            <person name="Nielsen R."/>
            <person name="Noor M.A."/>
            <person name="O'Grady P."/>
            <person name="Pachter L."/>
            <person name="Papaceit M."/>
            <person name="Parisi M.J."/>
            <person name="Parisi M."/>
            <person name="Parts L."/>
            <person name="Pedersen J.S."/>
            <person name="Pesole G."/>
            <person name="Phillippy A.M."/>
            <person name="Ponting C.P."/>
            <person name="Pop M."/>
            <person name="Porcelli D."/>
            <person name="Powell J.R."/>
            <person name="Prohaska S."/>
            <person name="Pruitt K."/>
            <person name="Puig M."/>
            <person name="Quesneville H."/>
            <person name="Ram K.R."/>
            <person name="Rand D."/>
            <person name="Rasmussen M.D."/>
            <person name="Reed L.K."/>
            <person name="Reenan R."/>
            <person name="Reily A."/>
            <person name="Remington K.A."/>
            <person name="Rieger T.T."/>
            <person name="Ritchie M.G."/>
            <person name="Robin C."/>
            <person name="Rogers Y.H."/>
            <person name="Rohde C."/>
            <person name="Rozas J."/>
            <person name="Rubenfield M.J."/>
            <person name="Ruiz A."/>
            <person name="Russo S."/>
            <person name="Salzberg S.L."/>
            <person name="Sanchez-Gracia A."/>
            <person name="Saranga D.J."/>
            <person name="Sato H."/>
            <person name="Schaeffer S.W."/>
            <person name="Schatz M.C."/>
            <person name="Schlenke T."/>
            <person name="Schwartz R."/>
            <person name="Segarra C."/>
            <person name="Singh R.S."/>
            <person name="Sirot L."/>
            <person name="Sirota M."/>
            <person name="Sisneros N.B."/>
            <person name="Smith C.D."/>
            <person name="Smith T.F."/>
            <person name="Spieth J."/>
            <person name="Stage D.E."/>
            <person name="Stark A."/>
            <person name="Stephan W."/>
            <person name="Strausberg R.L."/>
            <person name="Strempel S."/>
            <person name="Sturgill D."/>
            <person name="Sutton G."/>
            <person name="Sutton G.G."/>
            <person name="Tao W."/>
            <person name="Teichmann S."/>
            <person name="Tobari Y.N."/>
            <person name="Tomimura Y."/>
            <person name="Tsolas J.M."/>
            <person name="Valente V.L."/>
            <person name="Venter E."/>
            <person name="Venter J.C."/>
            <person name="Vicario S."/>
            <person name="Vieira F.G."/>
            <person name="Vilella A.J."/>
            <person name="Villasante A."/>
            <person name="Walenz B."/>
            <person name="Wang J."/>
            <person name="Wasserman M."/>
            <person name="Watts T."/>
            <person name="Wilson D."/>
            <person name="Wilson R.K."/>
            <person name="Wing R.A."/>
            <person name="Wolfner M.F."/>
            <person name="Wong A."/>
            <person name="Wong G.K."/>
            <person name="Wu C.I."/>
            <person name="Wu G."/>
            <person name="Yamamoto D."/>
            <person name="Yang H.P."/>
            <person name="Yang S.P."/>
            <person name="Yorke J.A."/>
            <person name="Yoshida K."/>
            <person name="Zdobnov E."/>
            <person name="Zhang P."/>
            <person name="Zhang Y."/>
            <person name="Zimin A.V."/>
            <person name="Baldwin J."/>
            <person name="Abdouelleil A."/>
            <person name="Abdulkadir J."/>
            <person name="Abebe A."/>
            <person name="Abera B."/>
            <person name="Abreu J."/>
            <person name="Acer S.C."/>
            <person name="Aftuck L."/>
            <person name="Alexander A."/>
            <person name="An P."/>
            <person name="Anderson E."/>
            <person name="Anderson S."/>
            <person name="Arachi H."/>
            <person name="Azer M."/>
            <person name="Bachantsang P."/>
            <person name="Barry A."/>
            <person name="Bayul T."/>
            <person name="Berlin A."/>
            <person name="Bessette D."/>
            <person name="Bloom T."/>
            <person name="Blye J."/>
            <person name="Boguslavskiy L."/>
            <person name="Bonnet C."/>
            <person name="Boukhgalter B."/>
            <person name="Bourzgui I."/>
            <person name="Brown A."/>
            <person name="Cahill P."/>
            <person name="Channer S."/>
            <person name="Cheshatsang Y."/>
            <person name="Chuda L."/>
            <person name="Citroen M."/>
            <person name="Collymore A."/>
            <person name="Cooke P."/>
            <person name="Costello M."/>
            <person name="D'Aco K."/>
            <person name="Daza R."/>
            <person name="De Haan G."/>
            <person name="DeGray S."/>
            <person name="DeMaso C."/>
            <person name="Dhargay N."/>
            <person name="Dooley K."/>
            <person name="Dooley E."/>
            <person name="Doricent M."/>
            <person name="Dorje P."/>
            <person name="Dorjee K."/>
            <person name="Dupes A."/>
            <person name="Elong R."/>
            <person name="Falk J."/>
            <person name="Farina A."/>
            <person name="Faro S."/>
            <person name="Ferguson D."/>
            <person name="Fisher S."/>
            <person name="Foley C.D."/>
            <person name="Franke A."/>
            <person name="Friedrich D."/>
            <person name="Gadbois L."/>
            <person name="Gearin G."/>
            <person name="Gearin C.R."/>
            <person name="Giannoukos G."/>
            <person name="Goode T."/>
            <person name="Graham J."/>
            <person name="Grandbois E."/>
            <person name="Grewal S."/>
            <person name="Gyaltsen K."/>
            <person name="Hafez N."/>
            <person name="Hagos B."/>
            <person name="Hall J."/>
            <person name="Henson C."/>
            <person name="Hollinger A."/>
            <person name="Honan T."/>
            <person name="Huard M.D."/>
            <person name="Hughes L."/>
            <person name="Hurhula B."/>
            <person name="Husby M.E."/>
            <person name="Kamat A."/>
            <person name="Kanga B."/>
            <person name="Kashin S."/>
            <person name="Khazanovich D."/>
            <person name="Kisner P."/>
            <person name="Lance K."/>
            <person name="Lara M."/>
            <person name="Lee W."/>
            <person name="Lennon N."/>
            <person name="Letendre F."/>
            <person name="LeVine R."/>
            <person name="Lipovsky A."/>
            <person name="Liu X."/>
            <person name="Liu J."/>
            <person name="Liu S."/>
            <person name="Lokyitsang T."/>
            <person name="Lokyitsang Y."/>
            <person name="Lubonja R."/>
            <person name="Lui A."/>
            <person name="MacDonald P."/>
            <person name="Magnisalis V."/>
            <person name="Maru K."/>
            <person name="Matthews C."/>
            <person name="McCusker W."/>
            <person name="McDonough S."/>
            <person name="Mehta T."/>
            <person name="Meldrim J."/>
            <person name="Meneus L."/>
            <person name="Mihai O."/>
            <person name="Mihalev A."/>
            <person name="Mihova T."/>
            <person name="Mittelman R."/>
            <person name="Mlenga V."/>
            <person name="Montmayeur A."/>
            <person name="Mulrain L."/>
            <person name="Navidi A."/>
            <person name="Naylor J."/>
            <person name="Negash T."/>
            <person name="Nguyen T."/>
            <person name="Nguyen N."/>
            <person name="Nicol R."/>
            <person name="Norbu C."/>
            <person name="Norbu N."/>
            <person name="Novod N."/>
            <person name="O'Neill B."/>
            <person name="Osman S."/>
            <person name="Markiewicz E."/>
            <person name="Oyono O.L."/>
            <person name="Patti C."/>
            <person name="Phunkhang P."/>
            <person name="Pierre F."/>
            <person name="Priest M."/>
            <person name="Raghuraman S."/>
            <person name="Rege F."/>
            <person name="Reyes R."/>
            <person name="Rise C."/>
            <person name="Rogov P."/>
            <person name="Ross K."/>
            <person name="Ryan E."/>
            <person name="Settipalli S."/>
            <person name="Shea T."/>
            <person name="Sherpa N."/>
            <person name="Shi L."/>
            <person name="Shih D."/>
            <person name="Sparrow T."/>
            <person name="Spaulding J."/>
            <person name="Stalker J."/>
            <person name="Stange-Thomann N."/>
            <person name="Stavropoulos S."/>
            <person name="Stone C."/>
            <person name="Strader C."/>
            <person name="Tesfaye S."/>
            <person name="Thomson T."/>
            <person name="Thoulutsang Y."/>
            <person name="Thoulutsang D."/>
            <person name="Topham K."/>
            <person name="Topping I."/>
            <person name="Tsamla T."/>
            <person name="Vassiliev H."/>
            <person name="Vo A."/>
            <person name="Wangchuk T."/>
            <person name="Wangdi T."/>
            <person name="Weiand M."/>
            <person name="Wilkinson J."/>
            <person name="Wilson A."/>
            <person name="Yadav S."/>
            <person name="Young G."/>
            <person name="Yu Q."/>
            <person name="Zembek L."/>
            <person name="Zhong D."/>
            <person name="Zimmer A."/>
            <person name="Zwirko Z."/>
            <person name="Jaffe D.B."/>
            <person name="Alvarez P."/>
            <person name="Brockman W."/>
            <person name="Butler J."/>
            <person name="Chin C."/>
            <person name="Gnerre S."/>
            <person name="Grabherr M."/>
            <person name="Kleber M."/>
            <person name="Mauceli E."/>
            <person name="MacCallum I."/>
        </authorList>
    </citation>
    <scope>NUCLEOTIDE SEQUENCE [LARGE SCALE GENOMIC DNA]</scope>
    <source>
        <strain evidence="3">Tucson 15010-1051.87</strain>
    </source>
</reference>
<dbReference type="PANTHER" id="PTHR23080">
    <property type="entry name" value="THAP DOMAIN PROTEIN"/>
    <property type="match status" value="1"/>
</dbReference>
<evidence type="ECO:0000313" key="3">
    <source>
        <dbReference type="Proteomes" id="UP000008792"/>
    </source>
</evidence>